<dbReference type="Proteomes" id="UP000005627">
    <property type="component" value="Chromosome 5"/>
</dbReference>
<dbReference type="GO" id="GO:0000724">
    <property type="term" value="P:double-strand break repair via homologous recombination"/>
    <property type="evidence" value="ECO:0007669"/>
    <property type="project" value="EnsemblFungi"/>
</dbReference>
<reference evidence="4 5" key="1">
    <citation type="journal article" date="2011" name="Proc. Natl. Acad. Sci. U.S.A.">
        <title>Evolutionary erosion of yeast sex chromosomes by mating-type switching accidents.</title>
        <authorList>
            <person name="Gordon J.L."/>
            <person name="Armisen D."/>
            <person name="Proux-Wera E."/>
            <person name="Oheigeartaigh S.S."/>
            <person name="Byrne K.P."/>
            <person name="Wolfe K.H."/>
        </authorList>
    </citation>
    <scope>NUCLEOTIDE SEQUENCE [LARGE SCALE GENOMIC DNA]</scope>
    <source>
        <strain evidence="5">ATCC 10662 / CBS 1146 / NBRC 0425 / NCYC 2629 / NRRL Y-866</strain>
    </source>
</reference>
<dbReference type="RefSeq" id="XP_003681569.1">
    <property type="nucleotide sequence ID" value="XM_003681521.1"/>
</dbReference>
<dbReference type="GO" id="GO:0000775">
    <property type="term" value="C:chromosome, centromeric region"/>
    <property type="evidence" value="ECO:0007669"/>
    <property type="project" value="EnsemblFungi"/>
</dbReference>
<dbReference type="InParanoid" id="G8ZUR4"/>
<evidence type="ECO:0000259" key="3">
    <source>
        <dbReference type="Pfam" id="PF14634"/>
    </source>
</evidence>
<keyword evidence="1" id="KW-0469">Meiosis</keyword>
<keyword evidence="5" id="KW-1185">Reference proteome</keyword>
<dbReference type="eggNOG" id="KOG4739">
    <property type="taxonomic scope" value="Eukaryota"/>
</dbReference>
<dbReference type="FunCoup" id="G8ZUR4">
    <property type="interactions" value="36"/>
</dbReference>
<feature type="domain" description="RING-type" evidence="3">
    <location>
        <begin position="13"/>
        <end position="49"/>
    </location>
</feature>
<dbReference type="PANTHER" id="PTHR22663:SF17">
    <property type="entry name" value="RING FINGER PROTEIN NARYA-RELATED"/>
    <property type="match status" value="1"/>
</dbReference>
<name>G8ZUR4_TORDE</name>
<accession>G8ZUR4</accession>
<protein>
    <recommendedName>
        <fullName evidence="3">RING-type domain-containing protein</fullName>
    </recommendedName>
</protein>
<evidence type="ECO:0000313" key="4">
    <source>
        <dbReference type="EMBL" id="CCE92358.1"/>
    </source>
</evidence>
<dbReference type="GO" id="GO:0007131">
    <property type="term" value="P:reciprocal meiotic recombination"/>
    <property type="evidence" value="ECO:0007669"/>
    <property type="project" value="EnsemblFungi"/>
</dbReference>
<organism evidence="4 5">
    <name type="scientific">Torulaspora delbrueckii</name>
    <name type="common">Yeast</name>
    <name type="synonym">Candida colliculosa</name>
    <dbReference type="NCBI Taxonomy" id="4950"/>
    <lineage>
        <taxon>Eukaryota</taxon>
        <taxon>Fungi</taxon>
        <taxon>Dikarya</taxon>
        <taxon>Ascomycota</taxon>
        <taxon>Saccharomycotina</taxon>
        <taxon>Saccharomycetes</taxon>
        <taxon>Saccharomycetales</taxon>
        <taxon>Saccharomycetaceae</taxon>
        <taxon>Torulaspora</taxon>
    </lineage>
</organism>
<dbReference type="GO" id="GO:0035861">
    <property type="term" value="C:site of double-strand break"/>
    <property type="evidence" value="ECO:0007669"/>
    <property type="project" value="EnsemblFungi"/>
</dbReference>
<dbReference type="EMBL" id="HE616746">
    <property type="protein sequence ID" value="CCE92358.1"/>
    <property type="molecule type" value="Genomic_DNA"/>
</dbReference>
<feature type="compositionally biased region" description="Polar residues" evidence="2">
    <location>
        <begin position="322"/>
        <end position="341"/>
    </location>
</feature>
<dbReference type="STRING" id="1076872.G8ZUR4"/>
<gene>
    <name evidence="4" type="primary">TDEL0E01150</name>
    <name evidence="4" type="ORF">TDEL_0E01150</name>
</gene>
<dbReference type="InterPro" id="IPR042123">
    <property type="entry name" value="Zip3/RNF212-like"/>
</dbReference>
<dbReference type="Pfam" id="PF14634">
    <property type="entry name" value="zf-RING_5"/>
    <property type="match status" value="1"/>
</dbReference>
<dbReference type="PANTHER" id="PTHR22663">
    <property type="entry name" value="RING FINGER PROTEIN NARYA-RELATED"/>
    <property type="match status" value="1"/>
</dbReference>
<dbReference type="GO" id="GO:0016925">
    <property type="term" value="P:protein sumoylation"/>
    <property type="evidence" value="ECO:0007669"/>
    <property type="project" value="EnsemblFungi"/>
</dbReference>
<dbReference type="GO" id="GO:0019789">
    <property type="term" value="F:SUMO transferase activity"/>
    <property type="evidence" value="ECO:0007669"/>
    <property type="project" value="EnsemblFungi"/>
</dbReference>
<dbReference type="GO" id="GO:0007130">
    <property type="term" value="P:synaptonemal complex assembly"/>
    <property type="evidence" value="ECO:0007669"/>
    <property type="project" value="EnsemblFungi"/>
</dbReference>
<dbReference type="OrthoDB" id="2535391at2759"/>
<evidence type="ECO:0000256" key="1">
    <source>
        <dbReference type="ARBA" id="ARBA00023254"/>
    </source>
</evidence>
<evidence type="ECO:0000313" key="5">
    <source>
        <dbReference type="Proteomes" id="UP000005627"/>
    </source>
</evidence>
<proteinExistence type="predicted"/>
<dbReference type="AlphaFoldDB" id="G8ZUR4"/>
<dbReference type="InterPro" id="IPR001841">
    <property type="entry name" value="Znf_RING"/>
</dbReference>
<evidence type="ECO:0000256" key="2">
    <source>
        <dbReference type="SAM" id="MobiDB-lite"/>
    </source>
</evidence>
<dbReference type="GeneID" id="11503759"/>
<feature type="region of interest" description="Disordered" evidence="2">
    <location>
        <begin position="322"/>
        <end position="349"/>
    </location>
</feature>
<dbReference type="GO" id="GO:0003682">
    <property type="term" value="F:chromatin binding"/>
    <property type="evidence" value="ECO:0007669"/>
    <property type="project" value="EnsemblFungi"/>
</dbReference>
<dbReference type="KEGG" id="tdl:TDEL_0E01150"/>
<sequence>MPEGLFDQPFVYCGVCHKHSTKEEPLYLTSCAHTLCLQHLNNTICPICGTRDILVVKLVETKQLPEDIRILFQPIPAVLENLYNVSQFQITGLVNQCQYYQENCIKLREKCARQRQLLYQAKEELDAVAKLKSRIAELEASLARRSGHMNSSGSSVFTAMKPPDTVDLTGDDHVLQRDEQSFIQKLKTSSSLRNKLQQPLKRQTSASVFDRSFNDNEAIAESTQLDRFISTPSTLSGKKYCSSPIVDPLTKASTAVRIDTRGSEDSKKGQSQFPSALDKLRIVKQNHTFNNTAGSFSRGSQGLTPHMRSSNNMQTQTGLLMRRNTSGQPNSSSEGLATAGTSKKFRRIR</sequence>
<dbReference type="HOGENOM" id="CLU_051887_0_0_1"/>
<dbReference type="GO" id="GO:0000795">
    <property type="term" value="C:synaptonemal complex"/>
    <property type="evidence" value="ECO:0007669"/>
    <property type="project" value="InterPro"/>
</dbReference>